<dbReference type="SUPFAM" id="SSF56059">
    <property type="entry name" value="Glutathione synthetase ATP-binding domain-like"/>
    <property type="match status" value="1"/>
</dbReference>
<dbReference type="GO" id="GO:0005524">
    <property type="term" value="F:ATP binding"/>
    <property type="evidence" value="ECO:0007669"/>
    <property type="project" value="UniProtKB-UniRule"/>
</dbReference>
<feature type="domain" description="ATP-grasp" evidence="2">
    <location>
        <begin position="99"/>
        <end position="297"/>
    </location>
</feature>
<dbReference type="GO" id="GO:0046872">
    <property type="term" value="F:metal ion binding"/>
    <property type="evidence" value="ECO:0007669"/>
    <property type="project" value="InterPro"/>
</dbReference>
<dbReference type="Proteomes" id="UP000291469">
    <property type="component" value="Chromosome"/>
</dbReference>
<protein>
    <submittedName>
        <fullName evidence="3">Alpha-L-glutamate ligase</fullName>
    </submittedName>
</protein>
<keyword evidence="4" id="KW-1185">Reference proteome</keyword>
<keyword evidence="1" id="KW-0547">Nucleotide-binding</keyword>
<dbReference type="RefSeq" id="WP_131154298.1">
    <property type="nucleotide sequence ID" value="NZ_CP036402.1"/>
</dbReference>
<dbReference type="GO" id="GO:0018169">
    <property type="term" value="F:ribosomal S6-glutamic acid ligase activity"/>
    <property type="evidence" value="ECO:0007669"/>
    <property type="project" value="TreeGrafter"/>
</dbReference>
<dbReference type="GO" id="GO:0005737">
    <property type="term" value="C:cytoplasm"/>
    <property type="evidence" value="ECO:0007669"/>
    <property type="project" value="TreeGrafter"/>
</dbReference>
<evidence type="ECO:0000259" key="2">
    <source>
        <dbReference type="PROSITE" id="PS50975"/>
    </source>
</evidence>
<reference evidence="3 4" key="1">
    <citation type="submission" date="2019-01" db="EMBL/GenBank/DDBJ databases">
        <title>Egibacter rhizosphaerae EGI 80759T.</title>
        <authorList>
            <person name="Chen D.-D."/>
            <person name="Tian Y."/>
            <person name="Jiao J.-Y."/>
            <person name="Zhang X.-T."/>
            <person name="Zhang Y.-G."/>
            <person name="Zhang Y."/>
            <person name="Xiao M."/>
            <person name="Shu W.-S."/>
            <person name="Li W.-J."/>
        </authorList>
    </citation>
    <scope>NUCLEOTIDE SEQUENCE [LARGE SCALE GENOMIC DNA]</scope>
    <source>
        <strain evidence="3 4">EGI 80759</strain>
    </source>
</reference>
<keyword evidence="1" id="KW-0067">ATP-binding</keyword>
<evidence type="ECO:0000313" key="3">
    <source>
        <dbReference type="EMBL" id="QBI19301.1"/>
    </source>
</evidence>
<gene>
    <name evidence="3" type="ORF">ER308_06935</name>
</gene>
<dbReference type="PROSITE" id="PS50975">
    <property type="entry name" value="ATP_GRASP"/>
    <property type="match status" value="1"/>
</dbReference>
<keyword evidence="3" id="KW-0436">Ligase</keyword>
<dbReference type="GO" id="GO:0009432">
    <property type="term" value="P:SOS response"/>
    <property type="evidence" value="ECO:0007669"/>
    <property type="project" value="TreeGrafter"/>
</dbReference>
<dbReference type="PANTHER" id="PTHR21621:SF0">
    <property type="entry name" value="BETA-CITRYLGLUTAMATE SYNTHASE B-RELATED"/>
    <property type="match status" value="1"/>
</dbReference>
<evidence type="ECO:0000256" key="1">
    <source>
        <dbReference type="PROSITE-ProRule" id="PRU00409"/>
    </source>
</evidence>
<dbReference type="EMBL" id="CP036402">
    <property type="protein sequence ID" value="QBI19301.1"/>
    <property type="molecule type" value="Genomic_DNA"/>
</dbReference>
<evidence type="ECO:0000313" key="4">
    <source>
        <dbReference type="Proteomes" id="UP000291469"/>
    </source>
</evidence>
<dbReference type="PANTHER" id="PTHR21621">
    <property type="entry name" value="RIBOSOMAL PROTEIN S6 MODIFICATION PROTEIN"/>
    <property type="match status" value="1"/>
</dbReference>
<dbReference type="AlphaFoldDB" id="A0A411YDL6"/>
<dbReference type="OrthoDB" id="4789744at2"/>
<dbReference type="Gene3D" id="3.30.470.20">
    <property type="entry name" value="ATP-grasp fold, B domain"/>
    <property type="match status" value="1"/>
</dbReference>
<sequence>MTVYVLHENPTWFGPFAEALEAEGLAWEDWHLDGGSLNLDAPPPEGVFWSRMSASAATRGHDRAIAHTRTVLDWLEAHGRRVVNGRRALELEVSKAAQHVALRAAGIATPRSAAIAGEDPDDVARSAADVPAPLVVKPNRGGTGWGVVTFDDHESLASAAAAGELPASPDGVRLVQEYVTAPRPLITRVELVGGRLLYAVDVDTSEGFELCPADACRADGSSLFTLRHEVDPALVARYEAFAAQHAIEVVAFEYVETADGRLLTYDVNTNTNYNGDVERVAPRSGPREVARLLRTVSDVRDPVPAAQPSPH</sequence>
<accession>A0A411YDL6</accession>
<name>A0A411YDL6_9ACTN</name>
<dbReference type="KEGG" id="erz:ER308_06935"/>
<organism evidence="3 4">
    <name type="scientific">Egibacter rhizosphaerae</name>
    <dbReference type="NCBI Taxonomy" id="1670831"/>
    <lineage>
        <taxon>Bacteria</taxon>
        <taxon>Bacillati</taxon>
        <taxon>Actinomycetota</taxon>
        <taxon>Nitriliruptoria</taxon>
        <taxon>Egibacterales</taxon>
        <taxon>Egibacteraceae</taxon>
        <taxon>Egibacter</taxon>
    </lineage>
</organism>
<dbReference type="InterPro" id="IPR011761">
    <property type="entry name" value="ATP-grasp"/>
</dbReference>
<proteinExistence type="predicted"/>